<dbReference type="EMBL" id="GU567996">
    <property type="protein sequence ID" value="ADI22771.1"/>
    <property type="molecule type" value="Genomic_DNA"/>
</dbReference>
<name>E7C5P7_9HYPH</name>
<dbReference type="SUPFAM" id="SSF56801">
    <property type="entry name" value="Acetyl-CoA synthetase-like"/>
    <property type="match status" value="1"/>
</dbReference>
<reference evidence="1" key="1">
    <citation type="submission" date="2010-01" db="EMBL/GenBank/DDBJ databases">
        <title>Genome fragments of uncultured bacteria from the North Pacific subtropical Gyre.</title>
        <authorList>
            <person name="Pham V.D."/>
            <person name="Delong E.F."/>
        </authorList>
    </citation>
    <scope>NUCLEOTIDE SEQUENCE</scope>
</reference>
<keyword evidence="1" id="KW-0436">Ligase</keyword>
<sequence length="45" mass="5255">MSRYKLPKRFVFVDEMPKSAYGKITKKLVRQALEERGLLDGERAV</sequence>
<proteinExistence type="predicted"/>
<accession>E7C5P7</accession>
<dbReference type="Gene3D" id="3.30.300.30">
    <property type="match status" value="1"/>
</dbReference>
<organism evidence="1">
    <name type="scientific">uncultured Rhizobium sp. HF0500_29J11</name>
    <dbReference type="NCBI Taxonomy" id="723628"/>
    <lineage>
        <taxon>Bacteria</taxon>
        <taxon>Pseudomonadati</taxon>
        <taxon>Pseudomonadota</taxon>
        <taxon>Alphaproteobacteria</taxon>
        <taxon>Hyphomicrobiales</taxon>
        <taxon>Rhizobiaceae</taxon>
        <taxon>Rhizobium/Agrobacterium group</taxon>
        <taxon>Rhizobium</taxon>
        <taxon>environmental samples</taxon>
    </lineage>
</organism>
<protein>
    <submittedName>
        <fullName evidence="1">Acyl-CoA synthetases (AMP-forming)/AMP-acid ligases II</fullName>
    </submittedName>
</protein>
<evidence type="ECO:0000313" key="1">
    <source>
        <dbReference type="EMBL" id="ADI22771.1"/>
    </source>
</evidence>
<dbReference type="GO" id="GO:0016874">
    <property type="term" value="F:ligase activity"/>
    <property type="evidence" value="ECO:0007669"/>
    <property type="project" value="UniProtKB-KW"/>
</dbReference>
<dbReference type="AlphaFoldDB" id="E7C5P7"/>
<dbReference type="InterPro" id="IPR045851">
    <property type="entry name" value="AMP-bd_C_sf"/>
</dbReference>